<dbReference type="InterPro" id="IPR036689">
    <property type="entry name" value="ESAT-6-like_sf"/>
</dbReference>
<reference evidence="1 2" key="1">
    <citation type="submission" date="2018-05" db="EMBL/GenBank/DDBJ databases">
        <title>Streptomyces venezuelae.</title>
        <authorList>
            <person name="Kim W."/>
            <person name="Lee N."/>
            <person name="Cho B.-K."/>
        </authorList>
    </citation>
    <scope>NUCLEOTIDE SEQUENCE [LARGE SCALE GENOMIC DNA]</scope>
    <source>
        <strain evidence="1 2">ATCC 14584</strain>
    </source>
</reference>
<evidence type="ECO:0000313" key="2">
    <source>
        <dbReference type="Proteomes" id="UP000322927"/>
    </source>
</evidence>
<evidence type="ECO:0008006" key="3">
    <source>
        <dbReference type="Google" id="ProtNLM"/>
    </source>
</evidence>
<dbReference type="EMBL" id="CP029192">
    <property type="protein sequence ID" value="QES33733.1"/>
    <property type="molecule type" value="Genomic_DNA"/>
</dbReference>
<dbReference type="RefSeq" id="WP_150215862.1">
    <property type="nucleotide sequence ID" value="NZ_CP029192.1"/>
</dbReference>
<dbReference type="InterPro" id="IPR010310">
    <property type="entry name" value="T7SS_ESAT-6-like"/>
</dbReference>
<name>A0A5P2BTW9_STRVZ</name>
<sequence length="112" mass="12539">MAEGQKLNSEQVALLKKEIVGKYDSVQKQLKRLQGTLDMMEGNWRGIGAHAFDRKQTEINEHMRAVGNILVDFLEGISGNEKLTDGLEDQVRSTMDSIDVQYGAQHSAINSY</sequence>
<gene>
    <name evidence="1" type="ORF">DEJ48_10335</name>
</gene>
<dbReference type="AlphaFoldDB" id="A0A5P2BTW9"/>
<protein>
    <recommendedName>
        <fullName evidence="3">WXG100 family type VII secretion target</fullName>
    </recommendedName>
</protein>
<dbReference type="Proteomes" id="UP000322927">
    <property type="component" value="Chromosome"/>
</dbReference>
<dbReference type="Gene3D" id="1.10.287.1060">
    <property type="entry name" value="ESAT-6-like"/>
    <property type="match status" value="1"/>
</dbReference>
<dbReference type="SUPFAM" id="SSF140453">
    <property type="entry name" value="EsxAB dimer-like"/>
    <property type="match status" value="1"/>
</dbReference>
<accession>A0A5P2BTW9</accession>
<evidence type="ECO:0000313" key="1">
    <source>
        <dbReference type="EMBL" id="QES33733.1"/>
    </source>
</evidence>
<dbReference type="Pfam" id="PF06013">
    <property type="entry name" value="WXG100"/>
    <property type="match status" value="1"/>
</dbReference>
<dbReference type="OrthoDB" id="4283504at2"/>
<proteinExistence type="predicted"/>
<organism evidence="1 2">
    <name type="scientific">Streptomyces venezuelae</name>
    <dbReference type="NCBI Taxonomy" id="54571"/>
    <lineage>
        <taxon>Bacteria</taxon>
        <taxon>Bacillati</taxon>
        <taxon>Actinomycetota</taxon>
        <taxon>Actinomycetes</taxon>
        <taxon>Kitasatosporales</taxon>
        <taxon>Streptomycetaceae</taxon>
        <taxon>Streptomyces</taxon>
    </lineage>
</organism>